<evidence type="ECO:0000256" key="1">
    <source>
        <dbReference type="SAM" id="MobiDB-lite"/>
    </source>
</evidence>
<name>A0AA48KB81_9BACT</name>
<feature type="transmembrane region" description="Helical" evidence="2">
    <location>
        <begin position="159"/>
        <end position="191"/>
    </location>
</feature>
<dbReference type="Proteomes" id="UP001238179">
    <property type="component" value="Chromosome"/>
</dbReference>
<dbReference type="AlphaFoldDB" id="A0AA48KB81"/>
<keyword evidence="2" id="KW-0812">Transmembrane</keyword>
<feature type="transmembrane region" description="Helical" evidence="2">
    <location>
        <begin position="254"/>
        <end position="274"/>
    </location>
</feature>
<organism evidence="3 4">
    <name type="scientific">Mesoterricola silvestris</name>
    <dbReference type="NCBI Taxonomy" id="2927979"/>
    <lineage>
        <taxon>Bacteria</taxon>
        <taxon>Pseudomonadati</taxon>
        <taxon>Acidobacteriota</taxon>
        <taxon>Holophagae</taxon>
        <taxon>Holophagales</taxon>
        <taxon>Holophagaceae</taxon>
        <taxon>Mesoterricola</taxon>
    </lineage>
</organism>
<gene>
    <name evidence="3" type="ORF">METEAL_39840</name>
</gene>
<evidence type="ECO:0000256" key="2">
    <source>
        <dbReference type="SAM" id="Phobius"/>
    </source>
</evidence>
<evidence type="ECO:0000313" key="3">
    <source>
        <dbReference type="EMBL" id="BDU74810.1"/>
    </source>
</evidence>
<dbReference type="EMBL" id="AP027080">
    <property type="protein sequence ID" value="BDU74810.1"/>
    <property type="molecule type" value="Genomic_DNA"/>
</dbReference>
<dbReference type="KEGG" id="msil:METEAL_39840"/>
<keyword evidence="4" id="KW-1185">Reference proteome</keyword>
<feature type="transmembrane region" description="Helical" evidence="2">
    <location>
        <begin position="82"/>
        <end position="100"/>
    </location>
</feature>
<reference evidence="4" key="1">
    <citation type="journal article" date="2023" name="Int. J. Syst. Evol. Microbiol.">
        <title>Mesoterricola silvestris gen. nov., sp. nov., Mesoterricola sediminis sp. nov., Geothrix oryzae sp. nov., Geothrix edaphica sp. nov., Geothrix rubra sp. nov., and Geothrix limicola sp. nov., six novel members of Acidobacteriota isolated from soils.</title>
        <authorList>
            <person name="Itoh H."/>
            <person name="Sugisawa Y."/>
            <person name="Mise K."/>
            <person name="Xu Z."/>
            <person name="Kuniyasu M."/>
            <person name="Ushijima N."/>
            <person name="Kawano K."/>
            <person name="Kobayashi E."/>
            <person name="Shiratori Y."/>
            <person name="Masuda Y."/>
            <person name="Senoo K."/>
        </authorList>
    </citation>
    <scope>NUCLEOTIDE SEQUENCE [LARGE SCALE GENOMIC DNA]</scope>
    <source>
        <strain evidence="4">W79</strain>
    </source>
</reference>
<evidence type="ECO:0000313" key="4">
    <source>
        <dbReference type="Proteomes" id="UP001238179"/>
    </source>
</evidence>
<proteinExistence type="predicted"/>
<feature type="region of interest" description="Disordered" evidence="1">
    <location>
        <begin position="536"/>
        <end position="560"/>
    </location>
</feature>
<keyword evidence="2" id="KW-1133">Transmembrane helix</keyword>
<feature type="transmembrane region" description="Helical" evidence="2">
    <location>
        <begin position="12"/>
        <end position="30"/>
    </location>
</feature>
<sequence>MLGRPSRKGALRFWVAALCGLMALSFALAMTRVYQVDEAQTVYMATVLAKGWTGSLFTSGQLHLYPLSLLARIGSSSATTFLVFRACFWALFWVNAALAVRASGLRVRSSQGVKGLVLMGTLAPWWGYALECRHDNILITGLLVLWILARRTRMDRDRVFLGLGFVSLLLHACLFKAIALWAPLAVLWVYLEPGGWGTRARRAGAWFLGAAGGYLACQAFKALVGNPSLAGNGQGALQVAASAERFAPWNTLRMLLGTSPLLVAAMGGLLLLGAMQLRRRGLRGAWEAEAGFPEILLFVVCAFAFFVNPTPFPYNLAVLTTGAMVALLALGRPWFEPGAFNAVRGLPFLISSGLLLHLTPWTLRVAELFSLTNERQEEIMAMTEAFTGPEDPVFDGIGMVPTRRAPTYEWVINWANQGRFREHPLFAGLGDQVPPVVLPSYRLGYLPPSDRAFLSANYLLLHKDFWVLGASPRASAEPGTWTCLRSGRYALIPIRPNPGPVTLDGKPLPRGITWIAKGPHQLAMDPAAPSALSWVGPTAQTPPTPGNDGAPSLCPVPGGF</sequence>
<accession>A0AA48KB81</accession>
<feature type="transmembrane region" description="Helical" evidence="2">
    <location>
        <begin position="286"/>
        <end position="306"/>
    </location>
</feature>
<keyword evidence="2" id="KW-0472">Membrane</keyword>
<protein>
    <submittedName>
        <fullName evidence="3">Uncharacterized protein</fullName>
    </submittedName>
</protein>